<dbReference type="Proteomes" id="UP001242313">
    <property type="component" value="Unassembled WGS sequence"/>
</dbReference>
<accession>A0ABU0FR17</accession>
<dbReference type="EMBL" id="JAUSUN010000002">
    <property type="protein sequence ID" value="MDQ0412355.1"/>
    <property type="molecule type" value="Genomic_DNA"/>
</dbReference>
<dbReference type="PANTHER" id="PTHR42924:SF3">
    <property type="entry name" value="POLYMERASE_HISTIDINOL PHOSPHATASE N-TERMINAL DOMAIN-CONTAINING PROTEIN"/>
    <property type="match status" value="1"/>
</dbReference>
<organism evidence="1 2">
    <name type="scientific">Mesobacillus stamsii</name>
    <dbReference type="NCBI Taxonomy" id="225347"/>
    <lineage>
        <taxon>Bacteria</taxon>
        <taxon>Bacillati</taxon>
        <taxon>Bacillota</taxon>
        <taxon>Bacilli</taxon>
        <taxon>Bacillales</taxon>
        <taxon>Bacillaceae</taxon>
        <taxon>Mesobacillus</taxon>
    </lineage>
</organism>
<dbReference type="RefSeq" id="WP_052807109.1">
    <property type="nucleotide sequence ID" value="NZ_JAUSUN010000002.1"/>
</dbReference>
<reference evidence="1 2" key="1">
    <citation type="submission" date="2023-07" db="EMBL/GenBank/DDBJ databases">
        <title>Genomic Encyclopedia of Type Strains, Phase IV (KMG-IV): sequencing the most valuable type-strain genomes for metagenomic binning, comparative biology and taxonomic classification.</title>
        <authorList>
            <person name="Goeker M."/>
        </authorList>
    </citation>
    <scope>NUCLEOTIDE SEQUENCE [LARGE SCALE GENOMIC DNA]</scope>
    <source>
        <strain evidence="1 2">DSM 19598</strain>
    </source>
</reference>
<evidence type="ECO:0000313" key="1">
    <source>
        <dbReference type="EMBL" id="MDQ0412355.1"/>
    </source>
</evidence>
<sequence>MKPLTEKYLGKFQERIGSEETLPVRSHEFLIGEHQDWIVFSLSVEKRRWFAMFVWDPNGHLRVQFLFGKSPETIVLHKDSLQSSPLTLPGDLPAGIYKIEILAVEAKRELEYSIEIESGTSHSSFAAETEPLGDHIWAKADSQTGFSFSSFDWKMRVETGRRWYKGDFHTHTILSDGKMSRNAGMLQAEKMGLDFFFTTEHHVMPTAWVSGKALAIPGIEITSQKGHFNILGPKHWIDWRYTAADGGMETEHGMNRILEDARKAGALRSINHPMLKPWHWWFNDTKLEQVDVIEIWNDPTYPTNPEATEKALKLWTALWNDGHKIWGIGGSDSHLTPEESYTENGEPSLIGDPGTFVLAEGLSAAEILEGVSLGRAYVSRGPLIEASVQVGSQTFTLGDDLTAALQQNENNRFDMTIHIENISPNASIHWIENGEEVLIQKIEGYRSFSYSFNWNKEEYNWIRIEVRSEDEKLLAFTNPLFCGKRTPSLATWSQLLTKAEVLNVDTD</sequence>
<comment type="caution">
    <text evidence="1">The sequence shown here is derived from an EMBL/GenBank/DDBJ whole genome shotgun (WGS) entry which is preliminary data.</text>
</comment>
<dbReference type="PANTHER" id="PTHR42924">
    <property type="entry name" value="EXONUCLEASE"/>
    <property type="match status" value="1"/>
</dbReference>
<keyword evidence="2" id="KW-1185">Reference proteome</keyword>
<dbReference type="SUPFAM" id="SSF89550">
    <property type="entry name" value="PHP domain-like"/>
    <property type="match status" value="1"/>
</dbReference>
<evidence type="ECO:0000313" key="2">
    <source>
        <dbReference type="Proteomes" id="UP001242313"/>
    </source>
</evidence>
<dbReference type="InterPro" id="IPR016195">
    <property type="entry name" value="Pol/histidinol_Pase-like"/>
</dbReference>
<name>A0ABU0FR17_9BACI</name>
<proteinExistence type="predicted"/>
<evidence type="ECO:0008006" key="3">
    <source>
        <dbReference type="Google" id="ProtNLM"/>
    </source>
</evidence>
<dbReference type="NCBIfam" id="NF038032">
    <property type="entry name" value="CehA_McbA_metalo"/>
    <property type="match status" value="1"/>
</dbReference>
<protein>
    <recommendedName>
        <fullName evidence="3">Polymerase/histidinol phosphatase N-terminal domain-containing protein</fullName>
    </recommendedName>
</protein>
<dbReference type="InterPro" id="IPR052018">
    <property type="entry name" value="PHP_domain"/>
</dbReference>
<gene>
    <name evidence="1" type="ORF">J2S25_000535</name>
</gene>
<dbReference type="Gene3D" id="3.20.20.140">
    <property type="entry name" value="Metal-dependent hydrolases"/>
    <property type="match status" value="1"/>
</dbReference>